<dbReference type="AlphaFoldDB" id="A0A517L216"/>
<accession>A0A517L216</accession>
<proteinExistence type="predicted"/>
<evidence type="ECO:0000313" key="2">
    <source>
        <dbReference type="EMBL" id="QDS69684.1"/>
    </source>
</evidence>
<organism evidence="2 3">
    <name type="scientific">Venturia effusa</name>
    <dbReference type="NCBI Taxonomy" id="50376"/>
    <lineage>
        <taxon>Eukaryota</taxon>
        <taxon>Fungi</taxon>
        <taxon>Dikarya</taxon>
        <taxon>Ascomycota</taxon>
        <taxon>Pezizomycotina</taxon>
        <taxon>Dothideomycetes</taxon>
        <taxon>Pleosporomycetidae</taxon>
        <taxon>Venturiales</taxon>
        <taxon>Venturiaceae</taxon>
        <taxon>Venturia</taxon>
    </lineage>
</organism>
<reference evidence="2 3" key="1">
    <citation type="submission" date="2019-07" db="EMBL/GenBank/DDBJ databases">
        <title>Finished genome of Venturia effusa.</title>
        <authorList>
            <person name="Young C.A."/>
            <person name="Cox M.P."/>
            <person name="Ganley A.R.D."/>
            <person name="David W.J."/>
        </authorList>
    </citation>
    <scope>NUCLEOTIDE SEQUENCE [LARGE SCALE GENOMIC DNA]</scope>
    <source>
        <strain evidence="3">albino</strain>
    </source>
</reference>
<protein>
    <submittedName>
        <fullName evidence="2">Uncharacterized protein</fullName>
    </submittedName>
</protein>
<evidence type="ECO:0000256" key="1">
    <source>
        <dbReference type="SAM" id="MobiDB-lite"/>
    </source>
</evidence>
<feature type="region of interest" description="Disordered" evidence="1">
    <location>
        <begin position="1"/>
        <end position="29"/>
    </location>
</feature>
<keyword evidence="3" id="KW-1185">Reference proteome</keyword>
<name>A0A517L216_9PEZI</name>
<gene>
    <name evidence="2" type="ORF">FKW77_009652</name>
</gene>
<evidence type="ECO:0000313" key="3">
    <source>
        <dbReference type="Proteomes" id="UP000316270"/>
    </source>
</evidence>
<dbReference type="Proteomes" id="UP000316270">
    <property type="component" value="Chromosome 3"/>
</dbReference>
<sequence>MDGIHPSLSGERIKEDGVLGPPSVKDDPEKYFGMNTVDRNHKYAETSAASSQASSNSICPPKASSYNQTPYCAGHAVVAIADGMGKMNMNSPPQPAWNKPPMYQANGHRNIYRRSFCLPPDHRLRHDLCLVSKIQDIKSILGMPDLISAVGDDMDEESVPYKPRADSIDGPGLLLLHIDINSEDSGIGRQRVSERPVYLLTVPNFHCLVAVAKDHVACLGP</sequence>
<dbReference type="EMBL" id="CP042187">
    <property type="protein sequence ID" value="QDS69684.1"/>
    <property type="molecule type" value="Genomic_DNA"/>
</dbReference>